<evidence type="ECO:0008006" key="4">
    <source>
        <dbReference type="Google" id="ProtNLM"/>
    </source>
</evidence>
<dbReference type="PANTHER" id="PTHR11567">
    <property type="entry name" value="ACID PHOSPHATASE-RELATED"/>
    <property type="match status" value="1"/>
</dbReference>
<organism evidence="2 3">
    <name type="scientific">Phellinidium pouzarii</name>
    <dbReference type="NCBI Taxonomy" id="167371"/>
    <lineage>
        <taxon>Eukaryota</taxon>
        <taxon>Fungi</taxon>
        <taxon>Dikarya</taxon>
        <taxon>Basidiomycota</taxon>
        <taxon>Agaricomycotina</taxon>
        <taxon>Agaricomycetes</taxon>
        <taxon>Hymenochaetales</taxon>
        <taxon>Hymenochaetaceae</taxon>
        <taxon>Phellinidium</taxon>
    </lineage>
</organism>
<dbReference type="GO" id="GO:0016791">
    <property type="term" value="F:phosphatase activity"/>
    <property type="evidence" value="ECO:0007669"/>
    <property type="project" value="TreeGrafter"/>
</dbReference>
<sequence length="480" mass="52894">MVFSLDSASTSQMVIAAHTFLASLTLTVLSASMAAVAYNGVYNSSVTPSDLPWNTYNYCNAPHVNAAHYTKPANVSGSVLVYMNVMIRHHKRTPDNLYPEEAELNPPSGWDCTNFLQMNYGGGTAPVFHETDVPPWHPFLSQFWNGTCDEGQLTAAGLADAVKHGKVGLSLYLVLILASSPFLLFVSTSKLTQDFWSVYHDKVGFLQSVNPNDILVRTSTEPRTFQVAGGLLYGMDASTATKTWKVVTQPSTIDSLPPDYACPNADNVRAAYQSVPAWTDHLEQNADLQDRLGTTLGTTGLSAWTSWYDHFFDTFTSRTCNDHPLPCNSTGACVSEEDASRVHAIGDFEYNYIWNSAENATVYNQLTFGVMFMELAMNFRAFQSGTETHKLTFYVGHDGSMVRLASGLGFGKIAPLRWPALGSEIVMEVWQTPHSNDRFVRVMFEGTPVRGLDWVALDDFVTLLESNSPENLFEACTSAP</sequence>
<dbReference type="Gene3D" id="3.40.50.1240">
    <property type="entry name" value="Phosphoglycerate mutase-like"/>
    <property type="match status" value="1"/>
</dbReference>
<name>A0A4S4KDL9_9AGAM</name>
<dbReference type="InterPro" id="IPR029033">
    <property type="entry name" value="His_PPase_superfam"/>
</dbReference>
<dbReference type="EMBL" id="SGPK01000906">
    <property type="protein sequence ID" value="THG96106.1"/>
    <property type="molecule type" value="Genomic_DNA"/>
</dbReference>
<dbReference type="InterPro" id="IPR000560">
    <property type="entry name" value="His_Pase_clade-2"/>
</dbReference>
<evidence type="ECO:0000256" key="1">
    <source>
        <dbReference type="ARBA" id="ARBA00005375"/>
    </source>
</evidence>
<evidence type="ECO:0000313" key="2">
    <source>
        <dbReference type="EMBL" id="THG96106.1"/>
    </source>
</evidence>
<dbReference type="Proteomes" id="UP000308199">
    <property type="component" value="Unassembled WGS sequence"/>
</dbReference>
<evidence type="ECO:0000313" key="3">
    <source>
        <dbReference type="Proteomes" id="UP000308199"/>
    </source>
</evidence>
<protein>
    <recommendedName>
        <fullName evidence="4">Acid phosphatase</fullName>
    </recommendedName>
</protein>
<keyword evidence="3" id="KW-1185">Reference proteome</keyword>
<dbReference type="Pfam" id="PF00328">
    <property type="entry name" value="His_Phos_2"/>
    <property type="match status" value="1"/>
</dbReference>
<accession>A0A4S4KDL9</accession>
<gene>
    <name evidence="2" type="ORF">EW145_g7840</name>
</gene>
<dbReference type="OrthoDB" id="10262962at2759"/>
<dbReference type="SUPFAM" id="SSF53254">
    <property type="entry name" value="Phosphoglycerate mutase-like"/>
    <property type="match status" value="1"/>
</dbReference>
<proteinExistence type="inferred from homology"/>
<dbReference type="PANTHER" id="PTHR11567:SF195">
    <property type="entry name" value="ACID PHOSPHATASE, PUTATIVE (AFU_ORTHOLOGUE AFUA_3G14570)-RELATED"/>
    <property type="match status" value="1"/>
</dbReference>
<dbReference type="AlphaFoldDB" id="A0A4S4KDL9"/>
<dbReference type="InterPro" id="IPR050645">
    <property type="entry name" value="Histidine_acid_phosphatase"/>
</dbReference>
<comment type="caution">
    <text evidence="2">The sequence shown here is derived from an EMBL/GenBank/DDBJ whole genome shotgun (WGS) entry which is preliminary data.</text>
</comment>
<reference evidence="2 3" key="1">
    <citation type="submission" date="2019-02" db="EMBL/GenBank/DDBJ databases">
        <title>Genome sequencing of the rare red list fungi Phellinidium pouzarii.</title>
        <authorList>
            <person name="Buettner E."/>
            <person name="Kellner H."/>
        </authorList>
    </citation>
    <scope>NUCLEOTIDE SEQUENCE [LARGE SCALE GENOMIC DNA]</scope>
    <source>
        <strain evidence="2 3">DSM 108285</strain>
    </source>
</reference>
<comment type="similarity">
    <text evidence="1">Belongs to the histidine acid phosphatase family.</text>
</comment>